<evidence type="ECO:0000256" key="7">
    <source>
        <dbReference type="ARBA" id="ARBA00030253"/>
    </source>
</evidence>
<dbReference type="NCBIfam" id="TIGR01473">
    <property type="entry name" value="cyoE_ctaB"/>
    <property type="match status" value="1"/>
</dbReference>
<dbReference type="Gene3D" id="1.10.357.140">
    <property type="entry name" value="UbiA prenyltransferase"/>
    <property type="match status" value="1"/>
</dbReference>
<proteinExistence type="inferred from homology"/>
<keyword evidence="2 9" id="KW-0808">Transferase</keyword>
<feature type="transmembrane region" description="Helical" evidence="8">
    <location>
        <begin position="308"/>
        <end position="327"/>
    </location>
</feature>
<evidence type="ECO:0000256" key="6">
    <source>
        <dbReference type="ARBA" id="ARBA00023136"/>
    </source>
</evidence>
<evidence type="ECO:0000256" key="3">
    <source>
        <dbReference type="ARBA" id="ARBA00022692"/>
    </source>
</evidence>
<dbReference type="GO" id="GO:0016020">
    <property type="term" value="C:membrane"/>
    <property type="evidence" value="ECO:0007669"/>
    <property type="project" value="UniProtKB-SubCell"/>
</dbReference>
<dbReference type="PANTHER" id="PTHR43448:SF2">
    <property type="entry name" value="PROTOHEME IX FARNESYLTRANSFERASE, MITOCHONDRIAL"/>
    <property type="match status" value="1"/>
</dbReference>
<dbReference type="PANTHER" id="PTHR43448">
    <property type="entry name" value="PROTOHEME IX FARNESYLTRANSFERASE, MITOCHONDRIAL"/>
    <property type="match status" value="1"/>
</dbReference>
<feature type="non-terminal residue" evidence="9">
    <location>
        <position position="1"/>
    </location>
</feature>
<keyword evidence="5" id="KW-0350">Heme biosynthesis</keyword>
<feature type="transmembrane region" description="Helical" evidence="8">
    <location>
        <begin position="333"/>
        <end position="357"/>
    </location>
</feature>
<reference evidence="9" key="1">
    <citation type="submission" date="2015-07" db="EMBL/GenBank/DDBJ databases">
        <title>Transcriptome Assembly of Anthurium amnicola.</title>
        <authorList>
            <person name="Suzuki J."/>
        </authorList>
    </citation>
    <scope>NUCLEOTIDE SEQUENCE</scope>
</reference>
<keyword evidence="3 8" id="KW-0812">Transmembrane</keyword>
<dbReference type="FunFam" id="1.10.357.140:FF:000006">
    <property type="entry name" value="Protoheme IX farnesyltransferase, mitochondrial"/>
    <property type="match status" value="1"/>
</dbReference>
<dbReference type="InterPro" id="IPR000537">
    <property type="entry name" value="UbiA_prenyltransferase"/>
</dbReference>
<dbReference type="GO" id="GO:0005739">
    <property type="term" value="C:mitochondrion"/>
    <property type="evidence" value="ECO:0007669"/>
    <property type="project" value="TreeGrafter"/>
</dbReference>
<evidence type="ECO:0000313" key="9">
    <source>
        <dbReference type="EMBL" id="JAT49467.1"/>
    </source>
</evidence>
<name>A0A1D1Y4D2_9ARAE</name>
<sequence length="531" mass="56835">GVSSITSRFVAISGRRLRRSAAAALDLCYRVPPSDLGSPASTSRCSSQGVEVLLAWGQKQLQSYSCICAMWRGAATGFSSKVLLSSHAAFPNSCTAIFPSSYTLSIVADGVPRRGSLFLAHVHSTSTTGSWKQVGAAADPGLTVGSSVEAAVLSPPAATSLISKNAIDVATAIQHYGRCYWELSKAKLSMLVVATSGAGFVLGSGRVIDFAGLCYTCAGTMMVAAAANSLNQVFEVKNDAKMKRTRQRPLPSGRLSVSHAAIWASSVGVTGCILLASKANFLAAGLAASNLALYAFVYTPLKQMHPVNTWIGAIVGAIPPLLGWAAASGEVSLKGMILPAALYFWQIPHFMALAYFCRNDYIAGGFQMFSLADASGRRTAFVSLRNCFYLLPIGYLAYDWDISSGWFAVESSFLTLCMSAAALSFVLDRTAKKARRMFHVSLIYLPFFMFGLLLHRHPNVKEEFVMRDSNEQDGILICEAPVQDVEDSSQSMLRRGPFVVQPCPPVAYASVAPFPFLPAPSFAASCPYVQH</sequence>
<accession>A0A1D1Y4D2</accession>
<feature type="transmembrane region" description="Helical" evidence="8">
    <location>
        <begin position="438"/>
        <end position="455"/>
    </location>
</feature>
<feature type="transmembrane region" description="Helical" evidence="8">
    <location>
        <begin position="404"/>
        <end position="426"/>
    </location>
</feature>
<protein>
    <recommendedName>
        <fullName evidence="7">Heme O synthase</fullName>
    </recommendedName>
</protein>
<dbReference type="CDD" id="cd13957">
    <property type="entry name" value="PT_UbiA_Cox10"/>
    <property type="match status" value="1"/>
</dbReference>
<evidence type="ECO:0000256" key="4">
    <source>
        <dbReference type="ARBA" id="ARBA00022989"/>
    </source>
</evidence>
<dbReference type="EMBL" id="GDJX01018469">
    <property type="protein sequence ID" value="JAT49467.1"/>
    <property type="molecule type" value="Transcribed_RNA"/>
</dbReference>
<dbReference type="GO" id="GO:0006784">
    <property type="term" value="P:heme A biosynthetic process"/>
    <property type="evidence" value="ECO:0007669"/>
    <property type="project" value="TreeGrafter"/>
</dbReference>
<comment type="subcellular location">
    <subcellularLocation>
        <location evidence="1">Membrane</location>
        <topology evidence="1">Multi-pass membrane protein</topology>
    </subcellularLocation>
</comment>
<dbReference type="HAMAP" id="MF_00154">
    <property type="entry name" value="CyoE_CtaB"/>
    <property type="match status" value="1"/>
</dbReference>
<evidence type="ECO:0000256" key="1">
    <source>
        <dbReference type="ARBA" id="ARBA00004141"/>
    </source>
</evidence>
<keyword evidence="6 8" id="KW-0472">Membrane</keyword>
<evidence type="ECO:0000256" key="8">
    <source>
        <dbReference type="SAM" id="Phobius"/>
    </source>
</evidence>
<evidence type="ECO:0000256" key="5">
    <source>
        <dbReference type="ARBA" id="ARBA00023133"/>
    </source>
</evidence>
<feature type="transmembrane region" description="Helical" evidence="8">
    <location>
        <begin position="378"/>
        <end position="398"/>
    </location>
</feature>
<dbReference type="Pfam" id="PF01040">
    <property type="entry name" value="UbiA"/>
    <property type="match status" value="1"/>
</dbReference>
<gene>
    <name evidence="9" type="primary">COX10_11</name>
    <name evidence="9" type="ORF">g.93137</name>
</gene>
<feature type="transmembrane region" description="Helical" evidence="8">
    <location>
        <begin position="210"/>
        <end position="234"/>
    </location>
</feature>
<dbReference type="GO" id="GO:0008495">
    <property type="term" value="F:protoheme IX farnesyltransferase activity"/>
    <property type="evidence" value="ECO:0007669"/>
    <property type="project" value="InterPro"/>
</dbReference>
<feature type="transmembrane region" description="Helical" evidence="8">
    <location>
        <begin position="282"/>
        <end position="301"/>
    </location>
</feature>
<dbReference type="AlphaFoldDB" id="A0A1D1Y4D2"/>
<dbReference type="InterPro" id="IPR044878">
    <property type="entry name" value="UbiA_sf"/>
</dbReference>
<organism evidence="9">
    <name type="scientific">Anthurium amnicola</name>
    <dbReference type="NCBI Taxonomy" id="1678845"/>
    <lineage>
        <taxon>Eukaryota</taxon>
        <taxon>Viridiplantae</taxon>
        <taxon>Streptophyta</taxon>
        <taxon>Embryophyta</taxon>
        <taxon>Tracheophyta</taxon>
        <taxon>Spermatophyta</taxon>
        <taxon>Magnoliopsida</taxon>
        <taxon>Liliopsida</taxon>
        <taxon>Araceae</taxon>
        <taxon>Pothoideae</taxon>
        <taxon>Potheae</taxon>
        <taxon>Anthurium</taxon>
    </lineage>
</organism>
<feature type="transmembrane region" description="Helical" evidence="8">
    <location>
        <begin position="188"/>
        <end position="204"/>
    </location>
</feature>
<feature type="transmembrane region" description="Helical" evidence="8">
    <location>
        <begin position="255"/>
        <end position="276"/>
    </location>
</feature>
<evidence type="ECO:0000256" key="2">
    <source>
        <dbReference type="ARBA" id="ARBA00022679"/>
    </source>
</evidence>
<dbReference type="InterPro" id="IPR006369">
    <property type="entry name" value="Protohaem_IX_farnesylTrfase"/>
</dbReference>
<keyword evidence="4 8" id="KW-1133">Transmembrane helix</keyword>